<reference evidence="1" key="1">
    <citation type="journal article" date="2015" name="Nature">
        <title>Complex archaea that bridge the gap between prokaryotes and eukaryotes.</title>
        <authorList>
            <person name="Spang A."/>
            <person name="Saw J.H."/>
            <person name="Jorgensen S.L."/>
            <person name="Zaremba-Niedzwiedzka K."/>
            <person name="Martijn J."/>
            <person name="Lind A.E."/>
            <person name="van Eijk R."/>
            <person name="Schleper C."/>
            <person name="Guy L."/>
            <person name="Ettema T.J."/>
        </authorList>
    </citation>
    <scope>NUCLEOTIDE SEQUENCE</scope>
</reference>
<evidence type="ECO:0000313" key="1">
    <source>
        <dbReference type="EMBL" id="KKN63680.1"/>
    </source>
</evidence>
<accession>A0A0F9S4A0</accession>
<sequence length="137" mass="14511">MARVFDNQPDTIYPITAPTRRKLAVALEDTEAANELVDAIDSSRSVEISQVSLHHTALAIDDVILCDATNGPVVVTLFPATEANSGKVLEIKKIDPTGNIVTVDGNGANIDGGPTAVLTIQFETITIVTAASAWWIL</sequence>
<name>A0A0F9S4A0_9ZZZZ</name>
<protein>
    <submittedName>
        <fullName evidence="1">Uncharacterized protein</fullName>
    </submittedName>
</protein>
<comment type="caution">
    <text evidence="1">The sequence shown here is derived from an EMBL/GenBank/DDBJ whole genome shotgun (WGS) entry which is preliminary data.</text>
</comment>
<dbReference type="AlphaFoldDB" id="A0A0F9S4A0"/>
<gene>
    <name evidence="1" type="ORF">LCGC14_0499140</name>
</gene>
<proteinExistence type="predicted"/>
<dbReference type="EMBL" id="LAZR01000582">
    <property type="protein sequence ID" value="KKN63680.1"/>
    <property type="molecule type" value="Genomic_DNA"/>
</dbReference>
<organism evidence="1">
    <name type="scientific">marine sediment metagenome</name>
    <dbReference type="NCBI Taxonomy" id="412755"/>
    <lineage>
        <taxon>unclassified sequences</taxon>
        <taxon>metagenomes</taxon>
        <taxon>ecological metagenomes</taxon>
    </lineage>
</organism>